<dbReference type="Proteomes" id="UP000492821">
    <property type="component" value="Unassembled WGS sequence"/>
</dbReference>
<feature type="transmembrane region" description="Helical" evidence="1">
    <location>
        <begin position="60"/>
        <end position="89"/>
    </location>
</feature>
<protein>
    <submittedName>
        <fullName evidence="3">7TM_GPCR_Srx domain-containing protein</fullName>
    </submittedName>
</protein>
<evidence type="ECO:0000256" key="1">
    <source>
        <dbReference type="SAM" id="Phobius"/>
    </source>
</evidence>
<dbReference type="InterPro" id="IPR019422">
    <property type="entry name" value="7TM_GPCR_serpentine_rcpt_Srh"/>
</dbReference>
<keyword evidence="1" id="KW-0472">Membrane</keyword>
<reference evidence="3" key="2">
    <citation type="submission" date="2020-10" db="UniProtKB">
        <authorList>
            <consortium name="WormBaseParasite"/>
        </authorList>
    </citation>
    <scope>IDENTIFICATION</scope>
</reference>
<proteinExistence type="predicted"/>
<dbReference type="AlphaFoldDB" id="A0A7E4WE37"/>
<evidence type="ECO:0000313" key="3">
    <source>
        <dbReference type="WBParaSite" id="Pan_g9670.t1"/>
    </source>
</evidence>
<accession>A0A7E4WE37</accession>
<evidence type="ECO:0000313" key="2">
    <source>
        <dbReference type="Proteomes" id="UP000492821"/>
    </source>
</evidence>
<keyword evidence="1" id="KW-0812">Transmembrane</keyword>
<dbReference type="Pfam" id="PF10318">
    <property type="entry name" value="7TM_GPCR_Srh"/>
    <property type="match status" value="1"/>
</dbReference>
<organism evidence="2 3">
    <name type="scientific">Panagrellus redivivus</name>
    <name type="common">Microworm</name>
    <dbReference type="NCBI Taxonomy" id="6233"/>
    <lineage>
        <taxon>Eukaryota</taxon>
        <taxon>Metazoa</taxon>
        <taxon>Ecdysozoa</taxon>
        <taxon>Nematoda</taxon>
        <taxon>Chromadorea</taxon>
        <taxon>Rhabditida</taxon>
        <taxon>Tylenchina</taxon>
        <taxon>Panagrolaimomorpha</taxon>
        <taxon>Panagrolaimoidea</taxon>
        <taxon>Panagrolaimidae</taxon>
        <taxon>Panagrellus</taxon>
    </lineage>
</organism>
<keyword evidence="1" id="KW-1133">Transmembrane helix</keyword>
<feature type="transmembrane region" description="Helical" evidence="1">
    <location>
        <begin position="169"/>
        <end position="186"/>
    </location>
</feature>
<reference evidence="2" key="1">
    <citation type="journal article" date="2013" name="Genetics">
        <title>The draft genome and transcriptome of Panagrellus redivivus are shaped by the harsh demands of a free-living lifestyle.</title>
        <authorList>
            <person name="Srinivasan J."/>
            <person name="Dillman A.R."/>
            <person name="Macchietto M.G."/>
            <person name="Heikkinen L."/>
            <person name="Lakso M."/>
            <person name="Fracchia K.M."/>
            <person name="Antoshechkin I."/>
            <person name="Mortazavi A."/>
            <person name="Wong G."/>
            <person name="Sternberg P.W."/>
        </authorList>
    </citation>
    <scope>NUCLEOTIDE SEQUENCE [LARGE SCALE GENOMIC DNA]</scope>
    <source>
        <strain evidence="2">MT8872</strain>
    </source>
</reference>
<sequence>MRVFVYYVIFTKSEPLGTFKYYLLNQAVWSHAFELIMVLGNPVVLSPYTAGFMGGIFQSIATYSTAVFLVAVGFIIFTNNIVATILSLLNRYIFMFYPGSRRYLENKCTFGTIIVFLSTIYGLIITSVARSKRDYSVVRQYAIDEGNMALQEFFYEPSFLYVRDKGTNIRSPFLAFLILLTLRYLGGRRPAFKGQRQQQGRAVTTEI</sequence>
<name>A0A7E4WE37_PANRE</name>
<dbReference type="WBParaSite" id="Pan_g9670.t1">
    <property type="protein sequence ID" value="Pan_g9670.t1"/>
    <property type="gene ID" value="Pan_g9670"/>
</dbReference>
<keyword evidence="2" id="KW-1185">Reference proteome</keyword>
<feature type="transmembrane region" description="Helical" evidence="1">
    <location>
        <begin position="110"/>
        <end position="129"/>
    </location>
</feature>